<evidence type="ECO:0000313" key="3">
    <source>
        <dbReference type="EMBL" id="THX06631.1"/>
    </source>
</evidence>
<comment type="caution">
    <text evidence="3">The sequence shown here is derived from an EMBL/GenBank/DDBJ whole genome shotgun (WGS) entry which is preliminary data.</text>
</comment>
<feature type="region of interest" description="Disordered" evidence="1">
    <location>
        <begin position="1"/>
        <end position="22"/>
    </location>
</feature>
<dbReference type="AlphaFoldDB" id="A0A4S9CHU0"/>
<proteinExistence type="predicted"/>
<organism evidence="3">
    <name type="scientific">Aureobasidium pullulans</name>
    <name type="common">Black yeast</name>
    <name type="synonym">Pullularia pullulans</name>
    <dbReference type="NCBI Taxonomy" id="5580"/>
    <lineage>
        <taxon>Eukaryota</taxon>
        <taxon>Fungi</taxon>
        <taxon>Dikarya</taxon>
        <taxon>Ascomycota</taxon>
        <taxon>Pezizomycotina</taxon>
        <taxon>Dothideomycetes</taxon>
        <taxon>Dothideomycetidae</taxon>
        <taxon>Dothideales</taxon>
        <taxon>Saccotheciaceae</taxon>
        <taxon>Aureobasidium</taxon>
    </lineage>
</organism>
<accession>A0A4S9CHU0</accession>
<dbReference type="Pfam" id="PF01757">
    <property type="entry name" value="Acyl_transf_3"/>
    <property type="match status" value="1"/>
</dbReference>
<sequence length="219" mass="25273">MEKSSFREKDVPEESRLLEDFDGKTKARPVKSNLLPPPRRLLFLSVPNFVQQRLYPELVKPGRLHPSAYLDGMRGLGALSVFSYHLAYLSHDVLTVYGGSGKSDEYREFLNLPSVRFVYAGPAMVSIFYVVSDYALSYKSAKLVENKSWKELLHTLSSAAFRRAIRLYLPCFVSTLLPMRLGAYDATHGITYERRLNHVRESHLVRFKSLWHHLTHWAR</sequence>
<evidence type="ECO:0000256" key="1">
    <source>
        <dbReference type="SAM" id="MobiDB-lite"/>
    </source>
</evidence>
<reference evidence="3" key="1">
    <citation type="submission" date="2018-10" db="EMBL/GenBank/DDBJ databases">
        <title>Fifty Aureobasidium pullulans genomes reveal a recombining polyextremotolerant generalist.</title>
        <authorList>
            <person name="Gostincar C."/>
            <person name="Turk M."/>
            <person name="Zajc J."/>
            <person name="Gunde-Cimerman N."/>
        </authorList>
    </citation>
    <scope>NUCLEOTIDE SEQUENCE [LARGE SCALE GENOMIC DNA]</scope>
    <source>
        <strain evidence="3">EXF-10085</strain>
    </source>
</reference>
<feature type="domain" description="Acyltransferase 3" evidence="2">
    <location>
        <begin position="68"/>
        <end position="179"/>
    </location>
</feature>
<dbReference type="InterPro" id="IPR002656">
    <property type="entry name" value="Acyl_transf_3_dom"/>
</dbReference>
<protein>
    <recommendedName>
        <fullName evidence="2">Acyltransferase 3 domain-containing protein</fullName>
    </recommendedName>
</protein>
<evidence type="ECO:0000259" key="2">
    <source>
        <dbReference type="Pfam" id="PF01757"/>
    </source>
</evidence>
<dbReference type="EMBL" id="QZAS01000022">
    <property type="protein sequence ID" value="THX06631.1"/>
    <property type="molecule type" value="Genomic_DNA"/>
</dbReference>
<name>A0A4S9CHU0_AURPU</name>
<gene>
    <name evidence="3" type="ORF">D6D13_06427</name>
</gene>
<dbReference type="GO" id="GO:0016747">
    <property type="term" value="F:acyltransferase activity, transferring groups other than amino-acyl groups"/>
    <property type="evidence" value="ECO:0007669"/>
    <property type="project" value="InterPro"/>
</dbReference>